<dbReference type="Pfam" id="PF00069">
    <property type="entry name" value="Pkinase"/>
    <property type="match status" value="1"/>
</dbReference>
<comment type="similarity">
    <text evidence="15">Belongs to the protein kinase superfamily. Ser/Thr protein kinase family. Aurora subfamily.</text>
</comment>
<dbReference type="SUPFAM" id="SSF56112">
    <property type="entry name" value="Protein kinase-like (PK-like)"/>
    <property type="match status" value="1"/>
</dbReference>
<dbReference type="GO" id="GO:1902115">
    <property type="term" value="P:regulation of organelle assembly"/>
    <property type="evidence" value="ECO:0007669"/>
    <property type="project" value="UniProtKB-ARBA"/>
</dbReference>
<keyword evidence="3 14" id="KW-0723">Serine/threonine-protein kinase</keyword>
<organism evidence="17 18">
    <name type="scientific">Diversispora epigaea</name>
    <dbReference type="NCBI Taxonomy" id="1348612"/>
    <lineage>
        <taxon>Eukaryota</taxon>
        <taxon>Fungi</taxon>
        <taxon>Fungi incertae sedis</taxon>
        <taxon>Mucoromycota</taxon>
        <taxon>Glomeromycotina</taxon>
        <taxon>Glomeromycetes</taxon>
        <taxon>Diversisporales</taxon>
        <taxon>Diversisporaceae</taxon>
        <taxon>Diversispora</taxon>
    </lineage>
</organism>
<dbReference type="GO" id="GO:0032133">
    <property type="term" value="C:chromosome passenger complex"/>
    <property type="evidence" value="ECO:0007669"/>
    <property type="project" value="UniProtKB-ARBA"/>
</dbReference>
<dbReference type="InterPro" id="IPR030616">
    <property type="entry name" value="Aur-like"/>
</dbReference>
<dbReference type="CDD" id="cd14007">
    <property type="entry name" value="STKc_Aurora"/>
    <property type="match status" value="1"/>
</dbReference>
<proteinExistence type="inferred from homology"/>
<dbReference type="GO" id="GO:0005524">
    <property type="term" value="F:ATP binding"/>
    <property type="evidence" value="ECO:0007669"/>
    <property type="project" value="UniProtKB-UniRule"/>
</dbReference>
<evidence type="ECO:0000256" key="7">
    <source>
        <dbReference type="ARBA" id="ARBA00022840"/>
    </source>
</evidence>
<evidence type="ECO:0000256" key="2">
    <source>
        <dbReference type="ARBA" id="ARBA00021157"/>
    </source>
</evidence>
<dbReference type="PROSITE" id="PS50011">
    <property type="entry name" value="PROTEIN_KINASE_DOM"/>
    <property type="match status" value="1"/>
</dbReference>
<keyword evidence="18" id="KW-1185">Reference proteome</keyword>
<name>A0A397JK85_9GLOM</name>
<evidence type="ECO:0000256" key="6">
    <source>
        <dbReference type="ARBA" id="ARBA00022777"/>
    </source>
</evidence>
<dbReference type="GO" id="GO:0008608">
    <property type="term" value="P:attachment of spindle microtubules to kinetochore"/>
    <property type="evidence" value="ECO:0007669"/>
    <property type="project" value="UniProtKB-ARBA"/>
</dbReference>
<dbReference type="GO" id="GO:0032465">
    <property type="term" value="P:regulation of cytokinesis"/>
    <property type="evidence" value="ECO:0007669"/>
    <property type="project" value="UniProtKB-ARBA"/>
</dbReference>
<dbReference type="GO" id="GO:0090266">
    <property type="term" value="P:regulation of mitotic cell cycle spindle assembly checkpoint"/>
    <property type="evidence" value="ECO:0007669"/>
    <property type="project" value="UniProtKB-ARBA"/>
</dbReference>
<evidence type="ECO:0000256" key="12">
    <source>
        <dbReference type="PIRSR" id="PIRSR630616-3"/>
    </source>
</evidence>
<dbReference type="Gene3D" id="1.10.510.10">
    <property type="entry name" value="Transferase(Phosphotransferase) domain 1"/>
    <property type="match status" value="1"/>
</dbReference>
<evidence type="ECO:0000256" key="9">
    <source>
        <dbReference type="ARBA" id="ARBA00048679"/>
    </source>
</evidence>
<feature type="binding site" evidence="11">
    <location>
        <begin position="164"/>
        <end position="166"/>
    </location>
    <ligand>
        <name>ATP</name>
        <dbReference type="ChEBI" id="CHEBI:30616"/>
    </ligand>
</feature>
<feature type="binding site" evidence="11 13">
    <location>
        <position position="115"/>
    </location>
    <ligand>
        <name>ATP</name>
        <dbReference type="ChEBI" id="CHEBI:30616"/>
    </ligand>
</feature>
<evidence type="ECO:0000256" key="13">
    <source>
        <dbReference type="PROSITE-ProRule" id="PRU10141"/>
    </source>
</evidence>
<feature type="cross-link" description="Glycyl lysine isopeptide (Lys-Gly) (interchain with G-Cter in SUMO2)" evidence="12">
    <location>
        <position position="211"/>
    </location>
</feature>
<dbReference type="Proteomes" id="UP000266861">
    <property type="component" value="Unassembled WGS sequence"/>
</dbReference>
<evidence type="ECO:0000256" key="4">
    <source>
        <dbReference type="ARBA" id="ARBA00022679"/>
    </source>
</evidence>
<feature type="binding site" evidence="11">
    <location>
        <begin position="213"/>
        <end position="214"/>
    </location>
    <ligand>
        <name>ATP</name>
        <dbReference type="ChEBI" id="CHEBI:30616"/>
    </ligand>
</feature>
<dbReference type="InterPro" id="IPR011009">
    <property type="entry name" value="Kinase-like_dom_sf"/>
</dbReference>
<dbReference type="EC" id="2.7.11.1" evidence="1 15"/>
<dbReference type="GO" id="GO:0000776">
    <property type="term" value="C:kinetochore"/>
    <property type="evidence" value="ECO:0007669"/>
    <property type="project" value="UniProtKB-ARBA"/>
</dbReference>
<keyword evidence="5 11" id="KW-0547">Nucleotide-binding</keyword>
<evidence type="ECO:0000259" key="16">
    <source>
        <dbReference type="PROSITE" id="PS50011"/>
    </source>
</evidence>
<dbReference type="AlphaFoldDB" id="A0A397JK85"/>
<dbReference type="OrthoDB" id="377346at2759"/>
<dbReference type="PANTHER" id="PTHR24350">
    <property type="entry name" value="SERINE/THREONINE-PROTEIN KINASE IAL-RELATED"/>
    <property type="match status" value="1"/>
</dbReference>
<dbReference type="GO" id="GO:0044779">
    <property type="term" value="P:meiotic spindle checkpoint signaling"/>
    <property type="evidence" value="ECO:0007669"/>
    <property type="project" value="UniProtKB-ARBA"/>
</dbReference>
<comment type="caution">
    <text evidence="17">The sequence shown here is derived from an EMBL/GenBank/DDBJ whole genome shotgun (WGS) entry which is preliminary data.</text>
</comment>
<evidence type="ECO:0000313" key="17">
    <source>
        <dbReference type="EMBL" id="RHZ88027.1"/>
    </source>
</evidence>
<dbReference type="GO" id="GO:0045143">
    <property type="term" value="P:homologous chromosome segregation"/>
    <property type="evidence" value="ECO:0007669"/>
    <property type="project" value="UniProtKB-ARBA"/>
</dbReference>
<comment type="catalytic activity">
    <reaction evidence="9 15">
        <text>L-seryl-[protein] + ATP = O-phospho-L-seryl-[protein] + ADP + H(+)</text>
        <dbReference type="Rhea" id="RHEA:17989"/>
        <dbReference type="Rhea" id="RHEA-COMP:9863"/>
        <dbReference type="Rhea" id="RHEA-COMP:11604"/>
        <dbReference type="ChEBI" id="CHEBI:15378"/>
        <dbReference type="ChEBI" id="CHEBI:29999"/>
        <dbReference type="ChEBI" id="CHEBI:30616"/>
        <dbReference type="ChEBI" id="CHEBI:83421"/>
        <dbReference type="ChEBI" id="CHEBI:456216"/>
        <dbReference type="EC" id="2.7.11.1"/>
    </reaction>
</comment>
<reference evidence="17 18" key="1">
    <citation type="submission" date="2018-08" db="EMBL/GenBank/DDBJ databases">
        <title>Genome and evolution of the arbuscular mycorrhizal fungus Diversispora epigaea (formerly Glomus versiforme) and its bacterial endosymbionts.</title>
        <authorList>
            <person name="Sun X."/>
            <person name="Fei Z."/>
            <person name="Harrison M."/>
        </authorList>
    </citation>
    <scope>NUCLEOTIDE SEQUENCE [LARGE SCALE GENOMIC DNA]</scope>
    <source>
        <strain evidence="17 18">IT104</strain>
    </source>
</reference>
<accession>A0A397JK85</accession>
<dbReference type="FunFam" id="1.10.510.10:FF:000235">
    <property type="entry name" value="Serine/threonine-protein kinase ark1"/>
    <property type="match status" value="1"/>
</dbReference>
<keyword evidence="6 15" id="KW-0418">Kinase</keyword>
<evidence type="ECO:0000256" key="5">
    <source>
        <dbReference type="ARBA" id="ARBA00022741"/>
    </source>
</evidence>
<dbReference type="InterPro" id="IPR008271">
    <property type="entry name" value="Ser/Thr_kinase_AS"/>
</dbReference>
<dbReference type="InterPro" id="IPR000719">
    <property type="entry name" value="Prot_kinase_dom"/>
</dbReference>
<evidence type="ECO:0000256" key="15">
    <source>
        <dbReference type="RuleBase" id="RU367134"/>
    </source>
</evidence>
<keyword evidence="7 11" id="KW-0067">ATP-binding</keyword>
<protein>
    <recommendedName>
        <fullName evidence="2 15">Aurora kinase</fullName>
        <ecNumber evidence="1 15">2.7.11.1</ecNumber>
    </recommendedName>
</protein>
<evidence type="ECO:0000256" key="1">
    <source>
        <dbReference type="ARBA" id="ARBA00012513"/>
    </source>
</evidence>
<dbReference type="STRING" id="1348612.A0A397JK85"/>
<dbReference type="GO" id="GO:0004674">
    <property type="term" value="F:protein serine/threonine kinase activity"/>
    <property type="evidence" value="ECO:0007669"/>
    <property type="project" value="UniProtKB-KW"/>
</dbReference>
<gene>
    <name evidence="17" type="ORF">Glove_26g97</name>
</gene>
<evidence type="ECO:0000256" key="8">
    <source>
        <dbReference type="ARBA" id="ARBA00047899"/>
    </source>
</evidence>
<evidence type="ECO:0000256" key="14">
    <source>
        <dbReference type="RuleBase" id="RU000304"/>
    </source>
</evidence>
<keyword evidence="4 15" id="KW-0808">Transferase</keyword>
<evidence type="ECO:0000256" key="11">
    <source>
        <dbReference type="PIRSR" id="PIRSR630616-2"/>
    </source>
</evidence>
<evidence type="ECO:0000256" key="10">
    <source>
        <dbReference type="PIRSR" id="PIRSR630616-1"/>
    </source>
</evidence>
<dbReference type="PROSITE" id="PS00108">
    <property type="entry name" value="PROTEIN_KINASE_ST"/>
    <property type="match status" value="1"/>
</dbReference>
<feature type="active site" description="Proton acceptor" evidence="10">
    <location>
        <position position="209"/>
    </location>
</feature>
<evidence type="ECO:0000313" key="18">
    <source>
        <dbReference type="Proteomes" id="UP000266861"/>
    </source>
</evidence>
<dbReference type="InterPro" id="IPR017441">
    <property type="entry name" value="Protein_kinase_ATP_BS"/>
</dbReference>
<dbReference type="GO" id="GO:0051233">
    <property type="term" value="C:spindle midzone"/>
    <property type="evidence" value="ECO:0007669"/>
    <property type="project" value="UniProtKB-ARBA"/>
</dbReference>
<evidence type="ECO:0000256" key="3">
    <source>
        <dbReference type="ARBA" id="ARBA00022527"/>
    </source>
</evidence>
<comment type="catalytic activity">
    <reaction evidence="8 15">
        <text>L-threonyl-[protein] + ATP = O-phospho-L-threonyl-[protein] + ADP + H(+)</text>
        <dbReference type="Rhea" id="RHEA:46608"/>
        <dbReference type="Rhea" id="RHEA-COMP:11060"/>
        <dbReference type="Rhea" id="RHEA-COMP:11605"/>
        <dbReference type="ChEBI" id="CHEBI:15378"/>
        <dbReference type="ChEBI" id="CHEBI:30013"/>
        <dbReference type="ChEBI" id="CHEBI:30616"/>
        <dbReference type="ChEBI" id="CHEBI:61977"/>
        <dbReference type="ChEBI" id="CHEBI:456216"/>
        <dbReference type="EC" id="2.7.11.1"/>
    </reaction>
</comment>
<feature type="binding site" evidence="11">
    <location>
        <position position="227"/>
    </location>
    <ligand>
        <name>ATP</name>
        <dbReference type="ChEBI" id="CHEBI:30616"/>
    </ligand>
</feature>
<dbReference type="FunFam" id="3.30.200.20:FF:000042">
    <property type="entry name" value="Aurora kinase A"/>
    <property type="match status" value="1"/>
</dbReference>
<dbReference type="GO" id="GO:0072479">
    <property type="term" value="P:response to mitotic cell cycle spindle assembly checkpoint signaling"/>
    <property type="evidence" value="ECO:0007669"/>
    <property type="project" value="UniProtKB-ARBA"/>
</dbReference>
<feature type="domain" description="Protein kinase" evidence="16">
    <location>
        <begin position="86"/>
        <end position="337"/>
    </location>
</feature>
<dbReference type="EMBL" id="PQFF01000024">
    <property type="protein sequence ID" value="RHZ88027.1"/>
    <property type="molecule type" value="Genomic_DNA"/>
</dbReference>
<sequence length="355" mass="41518">MNNPKPVYRCPFSNKVTQKYNFLKVSQELFNKENNISAFSQRRPTEILNKENFSNESNKRKNDEKKEVNLRDLIINAPRQWALKNFDIGHSLGSGQFGRVWIAREKISGYIVALKVMSIQKLALHKIQTQLRREVEIQTNLRHPNILRLLGHFYDENYVVLILEYAEKGELYTHLQKCGRFSERRASKYFSQVTDALSYMHKKNVIHRDIKPENLLLGMKDEIKIADFGWSVHAPSHKRKTFCGTLDYLAPEMVNDEIYDEKVDLWTLGVLCYELLTGVPPFQTSGGSTETYRKIAKVNFEFPEHLSYEAKDLINSLLQRDPKRRIPLKDVMIHPWIIKNREASTSKILEVTNKF</sequence>
<dbReference type="PROSITE" id="PS00107">
    <property type="entry name" value="PROTEIN_KINASE_ATP"/>
    <property type="match status" value="1"/>
</dbReference>
<dbReference type="SMART" id="SM00220">
    <property type="entry name" value="S_TKc"/>
    <property type="match status" value="1"/>
</dbReference>